<reference evidence="1" key="1">
    <citation type="submission" date="2018-02" db="EMBL/GenBank/DDBJ databases">
        <title>Rhizophora mucronata_Transcriptome.</title>
        <authorList>
            <person name="Meera S.P."/>
            <person name="Sreeshan A."/>
            <person name="Augustine A."/>
        </authorList>
    </citation>
    <scope>NUCLEOTIDE SEQUENCE</scope>
    <source>
        <tissue evidence="1">Leaf</tissue>
    </source>
</reference>
<name>A0A2P2INX5_RHIMU</name>
<dbReference type="EMBL" id="GGEC01002437">
    <property type="protein sequence ID" value="MBW82920.1"/>
    <property type="molecule type" value="Transcribed_RNA"/>
</dbReference>
<organism evidence="1">
    <name type="scientific">Rhizophora mucronata</name>
    <name type="common">Asiatic mangrove</name>
    <dbReference type="NCBI Taxonomy" id="61149"/>
    <lineage>
        <taxon>Eukaryota</taxon>
        <taxon>Viridiplantae</taxon>
        <taxon>Streptophyta</taxon>
        <taxon>Embryophyta</taxon>
        <taxon>Tracheophyta</taxon>
        <taxon>Spermatophyta</taxon>
        <taxon>Magnoliopsida</taxon>
        <taxon>eudicotyledons</taxon>
        <taxon>Gunneridae</taxon>
        <taxon>Pentapetalae</taxon>
        <taxon>rosids</taxon>
        <taxon>fabids</taxon>
        <taxon>Malpighiales</taxon>
        <taxon>Rhizophoraceae</taxon>
        <taxon>Rhizophora</taxon>
    </lineage>
</organism>
<proteinExistence type="predicted"/>
<sequence>MPKQSDENKVVSKIWRLRFCIWDSMSFLGF</sequence>
<dbReference type="AlphaFoldDB" id="A0A2P2INX5"/>
<protein>
    <submittedName>
        <fullName evidence="1">Uncharacterized protein</fullName>
    </submittedName>
</protein>
<evidence type="ECO:0000313" key="1">
    <source>
        <dbReference type="EMBL" id="MBW82920.1"/>
    </source>
</evidence>
<accession>A0A2P2INX5</accession>